<feature type="domain" description="Thiamine pyrophosphate enzyme central" evidence="4">
    <location>
        <begin position="196"/>
        <end position="332"/>
    </location>
</feature>
<proteinExistence type="inferred from homology"/>
<name>A0A1B8RIH8_RHILT</name>
<dbReference type="InterPro" id="IPR029061">
    <property type="entry name" value="THDP-binding"/>
</dbReference>
<dbReference type="AlphaFoldDB" id="A0A1B8RIH8"/>
<dbReference type="CDD" id="cd07035">
    <property type="entry name" value="TPP_PYR_POX_like"/>
    <property type="match status" value="1"/>
</dbReference>
<evidence type="ECO:0000256" key="1">
    <source>
        <dbReference type="ARBA" id="ARBA00007812"/>
    </source>
</evidence>
<dbReference type="Gene3D" id="3.40.50.1220">
    <property type="entry name" value="TPP-binding domain"/>
    <property type="match status" value="1"/>
</dbReference>
<evidence type="ECO:0000259" key="4">
    <source>
        <dbReference type="Pfam" id="PF00205"/>
    </source>
</evidence>
<dbReference type="GO" id="GO:0003984">
    <property type="term" value="F:acetolactate synthase activity"/>
    <property type="evidence" value="ECO:0007669"/>
    <property type="project" value="TreeGrafter"/>
</dbReference>
<dbReference type="GO" id="GO:0030976">
    <property type="term" value="F:thiamine pyrophosphate binding"/>
    <property type="evidence" value="ECO:0007669"/>
    <property type="project" value="InterPro"/>
</dbReference>
<dbReference type="EMBL" id="KX486041">
    <property type="protein sequence ID" value="AOO88405.1"/>
    <property type="molecule type" value="Genomic_DNA"/>
</dbReference>
<dbReference type="CDD" id="cd00568">
    <property type="entry name" value="TPP_enzymes"/>
    <property type="match status" value="1"/>
</dbReference>
<comment type="similarity">
    <text evidence="1 3">Belongs to the TPP enzyme family.</text>
</comment>
<dbReference type="PANTHER" id="PTHR18968">
    <property type="entry name" value="THIAMINE PYROPHOSPHATE ENZYMES"/>
    <property type="match status" value="1"/>
</dbReference>
<dbReference type="InterPro" id="IPR029035">
    <property type="entry name" value="DHS-like_NAD/FAD-binding_dom"/>
</dbReference>
<evidence type="ECO:0000256" key="2">
    <source>
        <dbReference type="ARBA" id="ARBA00023052"/>
    </source>
</evidence>
<dbReference type="GO" id="GO:0050660">
    <property type="term" value="F:flavin adenine dinucleotide binding"/>
    <property type="evidence" value="ECO:0007669"/>
    <property type="project" value="TreeGrafter"/>
</dbReference>
<dbReference type="Gene3D" id="3.40.50.970">
    <property type="match status" value="2"/>
</dbReference>
<protein>
    <submittedName>
        <fullName evidence="7">Thiamine pyrophosphate protein</fullName>
    </submittedName>
</protein>
<evidence type="ECO:0000313" key="7">
    <source>
        <dbReference type="EMBL" id="AOO88405.1"/>
    </source>
</evidence>
<dbReference type="GeneID" id="61427531"/>
<dbReference type="GO" id="GO:0009099">
    <property type="term" value="P:L-valine biosynthetic process"/>
    <property type="evidence" value="ECO:0007669"/>
    <property type="project" value="TreeGrafter"/>
</dbReference>
<dbReference type="GO" id="GO:0000287">
    <property type="term" value="F:magnesium ion binding"/>
    <property type="evidence" value="ECO:0007669"/>
    <property type="project" value="InterPro"/>
</dbReference>
<dbReference type="GO" id="GO:0009097">
    <property type="term" value="P:isoleucine biosynthetic process"/>
    <property type="evidence" value="ECO:0007669"/>
    <property type="project" value="TreeGrafter"/>
</dbReference>
<feature type="domain" description="Thiamine pyrophosphate enzyme N-terminal TPP-binding" evidence="6">
    <location>
        <begin position="9"/>
        <end position="123"/>
    </location>
</feature>
<dbReference type="Pfam" id="PF02776">
    <property type="entry name" value="TPP_enzyme_N"/>
    <property type="match status" value="1"/>
</dbReference>
<evidence type="ECO:0000256" key="3">
    <source>
        <dbReference type="RuleBase" id="RU362132"/>
    </source>
</evidence>
<reference evidence="7" key="1">
    <citation type="journal article" date="2015" name="BMC Genomics">
        <title>Transcriptome profiling of a Rhizobium leguminosarum bv. trifolii rosR mutant reveals the role of the transcriptional regulator RosR in motility, synthesis of cell-surface components, and other cellular processes.</title>
        <authorList>
            <person name="Rachwal K."/>
            <person name="Matczynska E."/>
            <person name="Janczarek M."/>
        </authorList>
    </citation>
    <scope>NUCLEOTIDE SEQUENCE</scope>
    <source>
        <strain evidence="7">Rt24.2</strain>
    </source>
</reference>
<dbReference type="SUPFAM" id="SSF52467">
    <property type="entry name" value="DHS-like NAD/FAD-binding domain"/>
    <property type="match status" value="1"/>
</dbReference>
<dbReference type="NCBIfam" id="NF006052">
    <property type="entry name" value="PRK08199.1"/>
    <property type="match status" value="1"/>
</dbReference>
<evidence type="ECO:0000259" key="6">
    <source>
        <dbReference type="Pfam" id="PF02776"/>
    </source>
</evidence>
<dbReference type="RefSeq" id="WP_018245954.1">
    <property type="nucleotide sequence ID" value="NZ_CP050086.1"/>
</dbReference>
<dbReference type="Pfam" id="PF00205">
    <property type="entry name" value="TPP_enzyme_M"/>
    <property type="match status" value="1"/>
</dbReference>
<evidence type="ECO:0000259" key="5">
    <source>
        <dbReference type="Pfam" id="PF02775"/>
    </source>
</evidence>
<sequence length="561" mass="61239">MKNETSKRSGGQALVDALRIHGVERVFGVPGESYLAALDAFHDVEDAIEFIVCRQEGGAAYMAEAYGKMTGKPGICFVTRGPGATNASVGVHTAFQDSTPMILFIGQVARDQMEREAFQEIDYRRMFGQMAKWVVEIEDAARIPELISQAFHRAVNGRPGPVVVALPEDMLTDMVDVADTPPYKRVEGFAGPPQFEELLGLLSEAKRPMVVVGGGGWTQQAVADLKAFSEAFCLPVAASFRCQDLFDNTHENYAGDLGLAAGPKLIRHVKDCDLLISIGARLGEMTTGAYTLIDIPVPKQLLVHIHPSAEELGRVYHARLPINASVAGFLSQAAKLKPRAAPVWKDWTRTAHADYLENLAHPEVPGPVQMGDIMEWLRGHLKPDAILTTGAGNYSAWAHRFYQYRTFRTQLGPTNGSMGYGVPAAIAAKITDPARTVVAFAGDGCFLMNGQELATAMQYDARVIFLVINNGMYGTIRMHQEREYPGRVSGTRLTNPDFASLARSYGLHGETVERTEDFAGAFQRCETSGKPGLIEIRIDPEALTPKMSLTQIRDQAIAQGK</sequence>
<dbReference type="PANTHER" id="PTHR18968:SF120">
    <property type="entry name" value="ACETOLACTATE SYNTHASE LARGE SUBUNIT"/>
    <property type="match status" value="1"/>
</dbReference>
<reference evidence="7" key="2">
    <citation type="journal article" date="2016" name="Front. Microbiol.">
        <title>The Regulatory Protein RosR Affects Rhizobium leguminosarum bv. trifolii Protein Profiles, Cell Surface Properties, and Symbiosis with Clover.</title>
        <authorList>
            <person name="Rachwal K."/>
            <person name="Boguszewska A."/>
            <person name="Kopcinska J."/>
            <person name="Karas M."/>
            <person name="Tchorzewski M."/>
            <person name="Janczarek M."/>
        </authorList>
    </citation>
    <scope>NUCLEOTIDE SEQUENCE</scope>
    <source>
        <strain evidence="7">Rt24.2</strain>
    </source>
</reference>
<dbReference type="Pfam" id="PF02775">
    <property type="entry name" value="TPP_enzyme_C"/>
    <property type="match status" value="1"/>
</dbReference>
<dbReference type="SUPFAM" id="SSF52518">
    <property type="entry name" value="Thiamin diphosphate-binding fold (THDP-binding)"/>
    <property type="match status" value="2"/>
</dbReference>
<dbReference type="FunFam" id="3.40.50.970:FF:000007">
    <property type="entry name" value="Acetolactate synthase"/>
    <property type="match status" value="1"/>
</dbReference>
<accession>A0A1B8RIH8</accession>
<dbReference type="InterPro" id="IPR012000">
    <property type="entry name" value="Thiamin_PyroP_enz_cen_dom"/>
</dbReference>
<dbReference type="InterPro" id="IPR045229">
    <property type="entry name" value="TPP_enz"/>
</dbReference>
<dbReference type="GO" id="GO:0005948">
    <property type="term" value="C:acetolactate synthase complex"/>
    <property type="evidence" value="ECO:0007669"/>
    <property type="project" value="TreeGrafter"/>
</dbReference>
<organism evidence="7">
    <name type="scientific">Rhizobium leguminosarum bv. trifolii</name>
    <dbReference type="NCBI Taxonomy" id="386"/>
    <lineage>
        <taxon>Bacteria</taxon>
        <taxon>Pseudomonadati</taxon>
        <taxon>Pseudomonadota</taxon>
        <taxon>Alphaproteobacteria</taxon>
        <taxon>Hyphomicrobiales</taxon>
        <taxon>Rhizobiaceae</taxon>
        <taxon>Rhizobium/Agrobacterium group</taxon>
        <taxon>Rhizobium</taxon>
    </lineage>
</organism>
<dbReference type="PROSITE" id="PS00187">
    <property type="entry name" value="TPP_ENZYMES"/>
    <property type="match status" value="1"/>
</dbReference>
<dbReference type="InterPro" id="IPR012001">
    <property type="entry name" value="Thiamin_PyroP_enz_TPP-bd_dom"/>
</dbReference>
<dbReference type="InterPro" id="IPR000399">
    <property type="entry name" value="TPP-bd_CS"/>
</dbReference>
<keyword evidence="2 3" id="KW-0786">Thiamine pyrophosphate</keyword>
<dbReference type="InterPro" id="IPR011766">
    <property type="entry name" value="TPP_enzyme_TPP-bd"/>
</dbReference>
<feature type="domain" description="Thiamine pyrophosphate enzyme TPP-binding" evidence="5">
    <location>
        <begin position="390"/>
        <end position="536"/>
    </location>
</feature>